<dbReference type="VEuPathDB" id="FungiDB:Z519_06671"/>
<dbReference type="RefSeq" id="XP_016619491.1">
    <property type="nucleotide sequence ID" value="XM_016764409.1"/>
</dbReference>
<feature type="compositionally biased region" description="Pro residues" evidence="1">
    <location>
        <begin position="303"/>
        <end position="319"/>
    </location>
</feature>
<keyword evidence="3" id="KW-1185">Reference proteome</keyword>
<dbReference type="HOGENOM" id="CLU_796942_0_0_1"/>
<dbReference type="GeneID" id="27699599"/>
<gene>
    <name evidence="2" type="ORF">Z519_06671</name>
</gene>
<dbReference type="AlphaFoldDB" id="A0A0D2G271"/>
<feature type="region of interest" description="Disordered" evidence="1">
    <location>
        <begin position="148"/>
        <end position="363"/>
    </location>
</feature>
<dbReference type="EMBL" id="KN846988">
    <property type="protein sequence ID" value="KIW92822.1"/>
    <property type="molecule type" value="Genomic_DNA"/>
</dbReference>
<evidence type="ECO:0000313" key="3">
    <source>
        <dbReference type="Proteomes" id="UP000053789"/>
    </source>
</evidence>
<sequence length="363" mass="37396">MGKGSPQFQRYWLRGGWYEALLRLRILQTILGSVIGHKFNAAHAPPPAEHPIAAPTPRPPIPPPNGPGFVFPPEGHDAPAPGELFWGGGGRRDPLANERPTGRTPPPSSVFGNLKPHSGGPGQAGYPFFGSGLADVPGIRLTPAQKAELARPPPPLGTGPTDSAAGSHPEIRGPAGDFHGAPTRSFNPEEPLQPPVHNQFDTLRDEDGRNRVNDALRHASGPLQVGSSGYGASTGQLPIRTTDGFHTSVDPRGEHATFEVDPDINPDGTTHLYPGGASSSVAPRVPGETGNRPLHDFPNQQGAPPPVVPGLPHPFPPQPVQETNPTGRGSFYPDPDLAAAAAGAAAGPGGAGPGDAGAGDAAT</sequence>
<evidence type="ECO:0000256" key="1">
    <source>
        <dbReference type="SAM" id="MobiDB-lite"/>
    </source>
</evidence>
<reference evidence="2" key="1">
    <citation type="submission" date="2015-01" db="EMBL/GenBank/DDBJ databases">
        <title>The Genome Sequence of Cladophialophora bantiana CBS 173.52.</title>
        <authorList>
            <consortium name="The Broad Institute Genomics Platform"/>
            <person name="Cuomo C."/>
            <person name="de Hoog S."/>
            <person name="Gorbushina A."/>
            <person name="Stielow B."/>
            <person name="Teixiera M."/>
            <person name="Abouelleil A."/>
            <person name="Chapman S.B."/>
            <person name="Priest M."/>
            <person name="Young S.K."/>
            <person name="Wortman J."/>
            <person name="Nusbaum C."/>
            <person name="Birren B."/>
        </authorList>
    </citation>
    <scope>NUCLEOTIDE SEQUENCE [LARGE SCALE GENOMIC DNA]</scope>
    <source>
        <strain evidence="2">CBS 173.52</strain>
    </source>
</reference>
<feature type="compositionally biased region" description="Pro residues" evidence="1">
    <location>
        <begin position="45"/>
        <end position="66"/>
    </location>
</feature>
<evidence type="ECO:0008006" key="4">
    <source>
        <dbReference type="Google" id="ProtNLM"/>
    </source>
</evidence>
<dbReference type="OrthoDB" id="10350442at2759"/>
<organism evidence="2 3">
    <name type="scientific">Cladophialophora bantiana (strain ATCC 10958 / CBS 173.52 / CDC B-1940 / NIH 8579)</name>
    <name type="common">Xylohypha bantiana</name>
    <dbReference type="NCBI Taxonomy" id="1442370"/>
    <lineage>
        <taxon>Eukaryota</taxon>
        <taxon>Fungi</taxon>
        <taxon>Dikarya</taxon>
        <taxon>Ascomycota</taxon>
        <taxon>Pezizomycotina</taxon>
        <taxon>Eurotiomycetes</taxon>
        <taxon>Chaetothyriomycetidae</taxon>
        <taxon>Chaetothyriales</taxon>
        <taxon>Herpotrichiellaceae</taxon>
        <taxon>Cladophialophora</taxon>
    </lineage>
</organism>
<name>A0A0D2G271_CLAB1</name>
<feature type="compositionally biased region" description="Polar residues" evidence="1">
    <location>
        <begin position="225"/>
        <end position="236"/>
    </location>
</feature>
<feature type="compositionally biased region" description="Gly residues" evidence="1">
    <location>
        <begin position="346"/>
        <end position="357"/>
    </location>
</feature>
<dbReference type="Proteomes" id="UP000053789">
    <property type="component" value="Unassembled WGS sequence"/>
</dbReference>
<accession>A0A0D2G271</accession>
<proteinExistence type="predicted"/>
<feature type="compositionally biased region" description="Low complexity" evidence="1">
    <location>
        <begin position="333"/>
        <end position="345"/>
    </location>
</feature>
<feature type="compositionally biased region" description="Basic and acidic residues" evidence="1">
    <location>
        <begin position="249"/>
        <end position="258"/>
    </location>
</feature>
<feature type="compositionally biased region" description="Basic and acidic residues" evidence="1">
    <location>
        <begin position="202"/>
        <end position="217"/>
    </location>
</feature>
<evidence type="ECO:0000313" key="2">
    <source>
        <dbReference type="EMBL" id="KIW92822.1"/>
    </source>
</evidence>
<protein>
    <recommendedName>
        <fullName evidence="4">PI31 proteasome regulator C-terminal domain-containing protein</fullName>
    </recommendedName>
</protein>
<feature type="region of interest" description="Disordered" evidence="1">
    <location>
        <begin position="45"/>
        <end position="108"/>
    </location>
</feature>